<accession>A0A8H6WA13</accession>
<protein>
    <submittedName>
        <fullName evidence="1">Uncharacterized protein</fullName>
    </submittedName>
</protein>
<dbReference type="AlphaFoldDB" id="A0A8H6WA13"/>
<dbReference type="GeneID" id="59343343"/>
<evidence type="ECO:0000313" key="1">
    <source>
        <dbReference type="EMBL" id="KAF7310262.1"/>
    </source>
</evidence>
<dbReference type="RefSeq" id="XP_037223712.1">
    <property type="nucleotide sequence ID" value="XM_037360827.1"/>
</dbReference>
<dbReference type="Proteomes" id="UP000636479">
    <property type="component" value="Unassembled WGS sequence"/>
</dbReference>
<reference evidence="1" key="1">
    <citation type="submission" date="2020-05" db="EMBL/GenBank/DDBJ databases">
        <title>Mycena genomes resolve the evolution of fungal bioluminescence.</title>
        <authorList>
            <person name="Tsai I.J."/>
        </authorList>
    </citation>
    <scope>NUCLEOTIDE SEQUENCE</scope>
    <source>
        <strain evidence="1">171206Taipei</strain>
    </source>
</reference>
<dbReference type="OrthoDB" id="5271586at2759"/>
<proteinExistence type="predicted"/>
<comment type="caution">
    <text evidence="1">The sequence shown here is derived from an EMBL/GenBank/DDBJ whole genome shotgun (WGS) entry which is preliminary data.</text>
</comment>
<dbReference type="EMBL" id="JACAZF010000003">
    <property type="protein sequence ID" value="KAF7310262.1"/>
    <property type="molecule type" value="Genomic_DNA"/>
</dbReference>
<sequence>MAAKSDVSFSFGVNNAYIMRAGRHFAGSDDPPLPTELLRILTDKSHPQYHARMLDVALPLDDAGYYMLSWEATTGKSWLERDAMGSAYPRLHSFMRFGTTYNTAFGPDRSFFSASPAGYAAQNLPPGLETGITESAATRHPVCVALGREGTYAVVYSNGSYAWQLALGGDSGSGKTLYPELEKMFEKDAQGESEAQRRKGLKYIALDPNSTTQFFALFNDDSVWWDLPQAWFKDIEAALSGWRATRTSTPGPAADGATKSRKWHDLHAEDVSEFVEGFKEGVEMVSNVLSIAGQMNGSG</sequence>
<keyword evidence="2" id="KW-1185">Reference proteome</keyword>
<name>A0A8H6WA13_9AGAR</name>
<evidence type="ECO:0000313" key="2">
    <source>
        <dbReference type="Proteomes" id="UP000636479"/>
    </source>
</evidence>
<organism evidence="1 2">
    <name type="scientific">Mycena indigotica</name>
    <dbReference type="NCBI Taxonomy" id="2126181"/>
    <lineage>
        <taxon>Eukaryota</taxon>
        <taxon>Fungi</taxon>
        <taxon>Dikarya</taxon>
        <taxon>Basidiomycota</taxon>
        <taxon>Agaricomycotina</taxon>
        <taxon>Agaricomycetes</taxon>
        <taxon>Agaricomycetidae</taxon>
        <taxon>Agaricales</taxon>
        <taxon>Marasmiineae</taxon>
        <taxon>Mycenaceae</taxon>
        <taxon>Mycena</taxon>
    </lineage>
</organism>
<gene>
    <name evidence="1" type="ORF">MIND_00400100</name>
</gene>